<dbReference type="AlphaFoldDB" id="A0A284VSG7"/>
<accession>A0A284VSG7</accession>
<name>A0A284VSG7_9EURY</name>
<evidence type="ECO:0000313" key="1">
    <source>
        <dbReference type="EMBL" id="SNQ62231.1"/>
    </source>
</evidence>
<reference evidence="2" key="1">
    <citation type="submission" date="2017-06" db="EMBL/GenBank/DDBJ databases">
        <authorList>
            <person name="Cremers G."/>
        </authorList>
    </citation>
    <scope>NUCLEOTIDE SEQUENCE [LARGE SCALE GENOMIC DNA]</scope>
</reference>
<gene>
    <name evidence="1" type="ORF">MNV_640002</name>
</gene>
<protein>
    <submittedName>
        <fullName evidence="1">Uncharacterized protein</fullName>
    </submittedName>
</protein>
<dbReference type="RefSeq" id="WP_096206826.1">
    <property type="nucleotide sequence ID" value="NZ_FZMP01000212.1"/>
</dbReference>
<dbReference type="OrthoDB" id="147638at2157"/>
<evidence type="ECO:0000313" key="2">
    <source>
        <dbReference type="Proteomes" id="UP000218615"/>
    </source>
</evidence>
<dbReference type="EMBL" id="FZMP01000212">
    <property type="protein sequence ID" value="SNQ62231.1"/>
    <property type="molecule type" value="Genomic_DNA"/>
</dbReference>
<sequence length="164" mass="18344">MDILDGFEELAADGQRSEIKVPLMHVELSFNVRYFMNKAGAGYCGLLVSGVKGKGLKGKIEAVAAKSYIGRTVYVFLSELNDGKKFITVPALFEKEPTFDEKLDMDDLIINTYFHADFKKSPQEVYKEHMCALIGKDISNDRDSLRRGILGLPAKGIEILKSYK</sequence>
<organism evidence="1 2">
    <name type="scientific">Candidatus Methanoperedens nitratireducens</name>
    <dbReference type="NCBI Taxonomy" id="1392998"/>
    <lineage>
        <taxon>Archaea</taxon>
        <taxon>Methanobacteriati</taxon>
        <taxon>Methanobacteriota</taxon>
        <taxon>Stenosarchaea group</taxon>
        <taxon>Methanomicrobia</taxon>
        <taxon>Methanosarcinales</taxon>
        <taxon>ANME-2 cluster</taxon>
        <taxon>Candidatus Methanoperedentaceae</taxon>
        <taxon>Candidatus Methanoperedens</taxon>
    </lineage>
</organism>
<proteinExistence type="predicted"/>
<keyword evidence="2" id="KW-1185">Reference proteome</keyword>
<dbReference type="Proteomes" id="UP000218615">
    <property type="component" value="Unassembled WGS sequence"/>
</dbReference>